<evidence type="ECO:0000313" key="2">
    <source>
        <dbReference type="EMBL" id="CAF3675058.1"/>
    </source>
</evidence>
<organism evidence="1 3">
    <name type="scientific">Didymodactylos carnosus</name>
    <dbReference type="NCBI Taxonomy" id="1234261"/>
    <lineage>
        <taxon>Eukaryota</taxon>
        <taxon>Metazoa</taxon>
        <taxon>Spiralia</taxon>
        <taxon>Gnathifera</taxon>
        <taxon>Rotifera</taxon>
        <taxon>Eurotatoria</taxon>
        <taxon>Bdelloidea</taxon>
        <taxon>Philodinida</taxon>
        <taxon>Philodinidae</taxon>
        <taxon>Didymodactylos</taxon>
    </lineage>
</organism>
<evidence type="ECO:0000313" key="3">
    <source>
        <dbReference type="Proteomes" id="UP000663829"/>
    </source>
</evidence>
<dbReference type="EMBL" id="CAJNOQ010001379">
    <property type="protein sequence ID" value="CAF0890687.1"/>
    <property type="molecule type" value="Genomic_DNA"/>
</dbReference>
<dbReference type="Proteomes" id="UP000681722">
    <property type="component" value="Unassembled WGS sequence"/>
</dbReference>
<name>A0A813YZ13_9BILA</name>
<keyword evidence="3" id="KW-1185">Reference proteome</keyword>
<dbReference type="EMBL" id="CAJOBC010001379">
    <property type="protein sequence ID" value="CAF3675058.1"/>
    <property type="molecule type" value="Genomic_DNA"/>
</dbReference>
<accession>A0A813YZ13</accession>
<gene>
    <name evidence="1" type="ORF">GPM918_LOCUS8105</name>
    <name evidence="2" type="ORF">SRO942_LOCUS8105</name>
</gene>
<proteinExistence type="predicted"/>
<protein>
    <submittedName>
        <fullName evidence="1">Uncharacterized protein</fullName>
    </submittedName>
</protein>
<dbReference type="OrthoDB" id="9995582at2759"/>
<reference evidence="1" key="1">
    <citation type="submission" date="2021-02" db="EMBL/GenBank/DDBJ databases">
        <authorList>
            <person name="Nowell W R."/>
        </authorList>
    </citation>
    <scope>NUCLEOTIDE SEQUENCE</scope>
</reference>
<dbReference type="Proteomes" id="UP000663829">
    <property type="component" value="Unassembled WGS sequence"/>
</dbReference>
<evidence type="ECO:0000313" key="1">
    <source>
        <dbReference type="EMBL" id="CAF0890687.1"/>
    </source>
</evidence>
<comment type="caution">
    <text evidence="1">The sequence shown here is derived from an EMBL/GenBank/DDBJ whole genome shotgun (WGS) entry which is preliminary data.</text>
</comment>
<dbReference type="AlphaFoldDB" id="A0A813YZ13"/>
<sequence length="326" mass="39287">MSREHIKLANHVQAKILQNYERYLGLNDQFSSSSSSIRDNSFTKSNKNEVQYHQSHNKLPNIRPISTNHSMDDREEQFLVFEQDRSEQKSLNYMREEKYEKSSNIKPIHSMNKKEMDELTQSNTSFINRRHQADHDRNISNKYSDNLIFQRQLKRRDTYTTYSLGDKLDTFHDSFFTDMIDNNSQESTVNSAHNNQKDQYYSPSSTTCYQCEQQQKLLENEQYRLAALYDVNKKLIDDLKKSLTLTREYKHNNEILKRNNYEIRLHLDYHREYIDNLKRQIDLIKHKDNYSNSRQTSEKTNIINYDHSRQMRHEMQLYNKILAQKK</sequence>